<evidence type="ECO:0000313" key="3">
    <source>
        <dbReference type="Proteomes" id="UP000586305"/>
    </source>
</evidence>
<gene>
    <name evidence="2" type="ORF">HG263_04825</name>
</gene>
<accession>A0A849VAG8</accession>
<evidence type="ECO:0000256" key="1">
    <source>
        <dbReference type="SAM" id="MobiDB-lite"/>
    </source>
</evidence>
<evidence type="ECO:0000313" key="2">
    <source>
        <dbReference type="EMBL" id="NOU49858.1"/>
    </source>
</evidence>
<dbReference type="AlphaFoldDB" id="A0A849VAG8"/>
<name>A0A849VAG8_9GAMM</name>
<proteinExistence type="predicted"/>
<feature type="region of interest" description="Disordered" evidence="1">
    <location>
        <begin position="1"/>
        <end position="26"/>
    </location>
</feature>
<comment type="caution">
    <text evidence="2">The sequence shown here is derived from an EMBL/GenBank/DDBJ whole genome shotgun (WGS) entry which is preliminary data.</text>
</comment>
<keyword evidence="3" id="KW-1185">Reference proteome</keyword>
<dbReference type="Proteomes" id="UP000586305">
    <property type="component" value="Unassembled WGS sequence"/>
</dbReference>
<sequence length="245" mass="27600">MDDKLNKLGTRYGFSDSEETKSSGPNPVENMLAISAWHSALSRMIAYAWKNWENDKELEYIVKFPEYYLAKFGFFPQIPAYQTKVRFVIKKGDSVTFTYGSQSEGGTIKAKVESGDETKEIVEQLSPSPKYIVENDSLPTSSDIQSVASLVDAPDGTPTDEQIRERLRAELGLDYADGKFDDSKLALYNGWHFENMSELTGCFIVTIPPKPELANLQDESKRAMIETQAINDFMDICRSHPFTSC</sequence>
<protein>
    <submittedName>
        <fullName evidence="2">Uncharacterized protein</fullName>
    </submittedName>
</protein>
<organism evidence="2 3">
    <name type="scientific">Pseudoalteromonas caenipelagi</name>
    <dbReference type="NCBI Taxonomy" id="2726988"/>
    <lineage>
        <taxon>Bacteria</taxon>
        <taxon>Pseudomonadati</taxon>
        <taxon>Pseudomonadota</taxon>
        <taxon>Gammaproteobacteria</taxon>
        <taxon>Alteromonadales</taxon>
        <taxon>Pseudoalteromonadaceae</taxon>
        <taxon>Pseudoalteromonas</taxon>
    </lineage>
</organism>
<dbReference type="EMBL" id="JABBPG010000002">
    <property type="protein sequence ID" value="NOU49858.1"/>
    <property type="molecule type" value="Genomic_DNA"/>
</dbReference>
<reference evidence="2 3" key="1">
    <citation type="submission" date="2020-04" db="EMBL/GenBank/DDBJ databases">
        <title>Pseudoalteromonas caenipelagi sp. nov., isolated from a tidal flat.</title>
        <authorList>
            <person name="Park S."/>
            <person name="Yoon J.-H."/>
        </authorList>
    </citation>
    <scope>NUCLEOTIDE SEQUENCE [LARGE SCALE GENOMIC DNA]</scope>
    <source>
        <strain evidence="2 3">JBTF-M23</strain>
    </source>
</reference>
<dbReference type="RefSeq" id="WP_171624948.1">
    <property type="nucleotide sequence ID" value="NZ_JABBPG010000002.1"/>
</dbReference>